<feature type="non-terminal residue" evidence="1">
    <location>
        <position position="1"/>
    </location>
</feature>
<comment type="caution">
    <text evidence="1">The sequence shown here is derived from an EMBL/GenBank/DDBJ whole genome shotgun (WGS) entry which is preliminary data.</text>
</comment>
<accession>A0A8J2Q1A3</accession>
<dbReference type="Proteomes" id="UP000708208">
    <property type="component" value="Unassembled WGS sequence"/>
</dbReference>
<evidence type="ECO:0000313" key="1">
    <source>
        <dbReference type="EMBL" id="CAG7829711.1"/>
    </source>
</evidence>
<gene>
    <name evidence="1" type="ORF">AFUS01_LOCUS39556</name>
</gene>
<keyword evidence="2" id="KW-1185">Reference proteome</keyword>
<organism evidence="1 2">
    <name type="scientific">Allacma fusca</name>
    <dbReference type="NCBI Taxonomy" id="39272"/>
    <lineage>
        <taxon>Eukaryota</taxon>
        <taxon>Metazoa</taxon>
        <taxon>Ecdysozoa</taxon>
        <taxon>Arthropoda</taxon>
        <taxon>Hexapoda</taxon>
        <taxon>Collembola</taxon>
        <taxon>Symphypleona</taxon>
        <taxon>Sminthuridae</taxon>
        <taxon>Allacma</taxon>
    </lineage>
</organism>
<reference evidence="1" key="1">
    <citation type="submission" date="2021-06" db="EMBL/GenBank/DDBJ databases">
        <authorList>
            <person name="Hodson N. C."/>
            <person name="Mongue J. A."/>
            <person name="Jaron S. K."/>
        </authorList>
    </citation>
    <scope>NUCLEOTIDE SEQUENCE</scope>
</reference>
<dbReference type="EMBL" id="CAJVCH010552562">
    <property type="protein sequence ID" value="CAG7829711.1"/>
    <property type="molecule type" value="Genomic_DNA"/>
</dbReference>
<dbReference type="AlphaFoldDB" id="A0A8J2Q1A3"/>
<feature type="non-terminal residue" evidence="1">
    <location>
        <position position="145"/>
    </location>
</feature>
<name>A0A8J2Q1A3_9HEXA</name>
<protein>
    <submittedName>
        <fullName evidence="1">Uncharacterized protein</fullName>
    </submittedName>
</protein>
<sequence length="145" mass="15851">PPDQDFEEVPTVPCPLGVTKITVLGNTITVINSDKFVPVIPRVRDLSVAVKSDAESEVTFSFTAPRYLDLDNLLVPESYRFFVSDLPELLIDFDAAGPPEGVDEAFDVEGGGTPGAIVSAEYFYNNTVPIYFVVVGLYIDISVRF</sequence>
<proteinExistence type="predicted"/>
<evidence type="ECO:0000313" key="2">
    <source>
        <dbReference type="Proteomes" id="UP000708208"/>
    </source>
</evidence>